<dbReference type="GO" id="GO:0009073">
    <property type="term" value="P:aromatic amino acid family biosynthetic process"/>
    <property type="evidence" value="ECO:0007669"/>
    <property type="project" value="UniProtKB-KW"/>
</dbReference>
<comment type="similarity">
    <text evidence="8">Belongs to the shikimate dehydrogenase family.</text>
</comment>
<dbReference type="UniPathway" id="UPA00053">
    <property type="reaction ID" value="UER00087"/>
</dbReference>
<sequence length="284" mass="30528">MIDASTRLIALIGHPVEHSLSPRMHNVIYRHMDINGVYMAFDVLPENVGQAVHGFRALQIRGFNVTVPHKQAVMPYLDATDRTASVIGAVNTVVNDSGVLTGYNTDSSGFMRSLEYRGIDVRGRDVLLLGAGGAARAVATALAMHGAGRVTIANRTPDKAAALADDINNYVGGSVCSGAPLSDIGSISCPYMLVNATSAGMWPHVESCPLPADYDLSGVAVAYDLIYNPERTLLLKKAEEHGCMPVNGLDMLIWQAIEAIGIWFDIEVKYELALKGIKNIENFS</sequence>
<evidence type="ECO:0000259" key="9">
    <source>
        <dbReference type="Pfam" id="PF01488"/>
    </source>
</evidence>
<dbReference type="AlphaFoldDB" id="F4A386"/>
<comment type="caution">
    <text evidence="8">Lacks conserved residue(s) required for the propagation of feature annotation.</text>
</comment>
<dbReference type="HOGENOM" id="CLU_044063_0_1_9"/>
<evidence type="ECO:0000256" key="2">
    <source>
        <dbReference type="ARBA" id="ARBA00012962"/>
    </source>
</evidence>
<keyword evidence="12" id="KW-1185">Reference proteome</keyword>
<evidence type="ECO:0000256" key="1">
    <source>
        <dbReference type="ARBA" id="ARBA00004871"/>
    </source>
</evidence>
<comment type="subunit">
    <text evidence="8">Homodimer.</text>
</comment>
<dbReference type="SUPFAM" id="SSF53223">
    <property type="entry name" value="Aminoacid dehydrogenase-like, N-terminal domain"/>
    <property type="match status" value="1"/>
</dbReference>
<comment type="function">
    <text evidence="8">Involved in the biosynthesis of the chorismate, which leads to the biosynthesis of aromatic amino acids. Catalyzes the reversible NADPH linked reduction of 3-dehydroshikimate (DHSA) to yield shikimate (SA).</text>
</comment>
<evidence type="ECO:0000256" key="3">
    <source>
        <dbReference type="ARBA" id="ARBA00022605"/>
    </source>
</evidence>
<dbReference type="RefSeq" id="WP_013780749.1">
    <property type="nucleotide sequence ID" value="NC_015520.1"/>
</dbReference>
<dbReference type="Proteomes" id="UP000008457">
    <property type="component" value="Chromosome"/>
</dbReference>
<feature type="binding site" evidence="8">
    <location>
        <position position="66"/>
    </location>
    <ligand>
        <name>shikimate</name>
        <dbReference type="ChEBI" id="CHEBI:36208"/>
    </ligand>
</feature>
<evidence type="ECO:0000259" key="10">
    <source>
        <dbReference type="Pfam" id="PF08501"/>
    </source>
</evidence>
<dbReference type="GO" id="GO:0009423">
    <property type="term" value="P:chorismate biosynthetic process"/>
    <property type="evidence" value="ECO:0007669"/>
    <property type="project" value="UniProtKB-UniRule"/>
</dbReference>
<evidence type="ECO:0000256" key="7">
    <source>
        <dbReference type="ARBA" id="ARBA00049442"/>
    </source>
</evidence>
<feature type="binding site" evidence="8">
    <location>
        <position position="227"/>
    </location>
    <ligand>
        <name>shikimate</name>
        <dbReference type="ChEBI" id="CHEBI:36208"/>
    </ligand>
</feature>
<feature type="binding site" evidence="8">
    <location>
        <position position="248"/>
    </location>
    <ligand>
        <name>NADP(+)</name>
        <dbReference type="ChEBI" id="CHEBI:58349"/>
    </ligand>
</feature>
<dbReference type="EC" id="1.1.1.25" evidence="2 8"/>
<dbReference type="GO" id="GO:0008652">
    <property type="term" value="P:amino acid biosynthetic process"/>
    <property type="evidence" value="ECO:0007669"/>
    <property type="project" value="UniProtKB-KW"/>
</dbReference>
<dbReference type="Pfam" id="PF08501">
    <property type="entry name" value="Shikimate_dh_N"/>
    <property type="match status" value="1"/>
</dbReference>
<dbReference type="InterPro" id="IPR036291">
    <property type="entry name" value="NAD(P)-bd_dom_sf"/>
</dbReference>
<feature type="active site" description="Proton acceptor" evidence="8">
    <location>
        <position position="70"/>
    </location>
</feature>
<dbReference type="Gene3D" id="3.40.50.10860">
    <property type="entry name" value="Leucine Dehydrogenase, chain A, domain 1"/>
    <property type="match status" value="1"/>
</dbReference>
<dbReference type="InterPro" id="IPR006151">
    <property type="entry name" value="Shikm_DH/Glu-tRNA_Rdtase"/>
</dbReference>
<dbReference type="HAMAP" id="MF_00222">
    <property type="entry name" value="Shikimate_DH_AroE"/>
    <property type="match status" value="1"/>
</dbReference>
<dbReference type="OrthoDB" id="9792692at2"/>
<dbReference type="InterPro" id="IPR022893">
    <property type="entry name" value="Shikimate_DH_fam"/>
</dbReference>
<dbReference type="InterPro" id="IPR013708">
    <property type="entry name" value="Shikimate_DH-bd_N"/>
</dbReference>
<dbReference type="STRING" id="697281.Mahau_1122"/>
<dbReference type="GO" id="GO:0004764">
    <property type="term" value="F:shikimate 3-dehydrogenase (NADP+) activity"/>
    <property type="evidence" value="ECO:0007669"/>
    <property type="project" value="UniProtKB-UniRule"/>
</dbReference>
<feature type="binding site" evidence="8">
    <location>
        <begin position="154"/>
        <end position="159"/>
    </location>
    <ligand>
        <name>NADP(+)</name>
        <dbReference type="ChEBI" id="CHEBI:58349"/>
    </ligand>
</feature>
<dbReference type="EMBL" id="CP002360">
    <property type="protein sequence ID" value="AEE96319.1"/>
    <property type="molecule type" value="Genomic_DNA"/>
</dbReference>
<dbReference type="NCBIfam" id="TIGR00507">
    <property type="entry name" value="aroE"/>
    <property type="match status" value="1"/>
</dbReference>
<dbReference type="Pfam" id="PF01488">
    <property type="entry name" value="Shikimate_DH"/>
    <property type="match status" value="1"/>
</dbReference>
<feature type="domain" description="Shikimate dehydrogenase substrate binding N-terminal" evidence="10">
    <location>
        <begin position="11"/>
        <end position="93"/>
    </location>
</feature>
<accession>F4A386</accession>
<dbReference type="GO" id="GO:0050661">
    <property type="term" value="F:NADP binding"/>
    <property type="evidence" value="ECO:0007669"/>
    <property type="project" value="InterPro"/>
</dbReference>
<keyword evidence="3 8" id="KW-0028">Amino-acid biosynthesis</keyword>
<comment type="pathway">
    <text evidence="1 8">Metabolic intermediate biosynthesis; chorismate biosynthesis; chorismate from D-erythrose 4-phosphate and phosphoenolpyruvate: step 4/7.</text>
</comment>
<reference evidence="11 12" key="2">
    <citation type="journal article" date="2011" name="Stand. Genomic Sci.">
        <title>Complete genome sequence of Mahella australiensis type strain (50-1 BON).</title>
        <authorList>
            <person name="Sikorski J."/>
            <person name="Teshima H."/>
            <person name="Nolan M."/>
            <person name="Lucas S."/>
            <person name="Hammon N."/>
            <person name="Deshpande S."/>
            <person name="Cheng J.F."/>
            <person name="Pitluck S."/>
            <person name="Liolios K."/>
            <person name="Pagani I."/>
            <person name="Ivanova N."/>
            <person name="Huntemann M."/>
            <person name="Mavromatis K."/>
            <person name="Ovchinikova G."/>
            <person name="Pati A."/>
            <person name="Tapia R."/>
            <person name="Han C."/>
            <person name="Goodwin L."/>
            <person name="Chen A."/>
            <person name="Palaniappan K."/>
            <person name="Land M."/>
            <person name="Hauser L."/>
            <person name="Ngatchou-Djao O.D."/>
            <person name="Rohde M."/>
            <person name="Pukall R."/>
            <person name="Spring S."/>
            <person name="Abt B."/>
            <person name="Goker M."/>
            <person name="Detter J.C."/>
            <person name="Woyke T."/>
            <person name="Bristow J."/>
            <person name="Markowitz V."/>
            <person name="Hugenholtz P."/>
            <person name="Eisen J.A."/>
            <person name="Kyrpides N.C."/>
            <person name="Klenk H.P."/>
            <person name="Lapidus A."/>
        </authorList>
    </citation>
    <scope>NUCLEOTIDE SEQUENCE [LARGE SCALE GENOMIC DNA]</scope>
    <source>
        <strain evidence="12">DSM 15567 / CIP 107919 / 50-1 BON</strain>
    </source>
</reference>
<dbReference type="InterPro" id="IPR011342">
    <property type="entry name" value="Shikimate_DH"/>
</dbReference>
<evidence type="ECO:0000256" key="5">
    <source>
        <dbReference type="ARBA" id="ARBA00023002"/>
    </source>
</evidence>
<dbReference type="PANTHER" id="PTHR21089">
    <property type="entry name" value="SHIKIMATE DEHYDROGENASE"/>
    <property type="match status" value="1"/>
</dbReference>
<protein>
    <recommendedName>
        <fullName evidence="2 8">Shikimate dehydrogenase (NADP(+))</fullName>
        <shortName evidence="8">SDH</shortName>
        <ecNumber evidence="2 8">1.1.1.25</ecNumber>
    </recommendedName>
</protein>
<keyword evidence="5 8" id="KW-0560">Oxidoreductase</keyword>
<dbReference type="SUPFAM" id="SSF51735">
    <property type="entry name" value="NAD(P)-binding Rossmann-fold domains"/>
    <property type="match status" value="1"/>
</dbReference>
<feature type="binding site" evidence="8">
    <location>
        <begin position="19"/>
        <end position="21"/>
    </location>
    <ligand>
        <name>shikimate</name>
        <dbReference type="ChEBI" id="CHEBI:36208"/>
    </ligand>
</feature>
<name>F4A386_MAHA5</name>
<evidence type="ECO:0000313" key="12">
    <source>
        <dbReference type="Proteomes" id="UP000008457"/>
    </source>
</evidence>
<feature type="domain" description="Quinate/shikimate 5-dehydrogenase/glutamyl-tRNA reductase" evidence="9">
    <location>
        <begin position="121"/>
        <end position="169"/>
    </location>
</feature>
<keyword evidence="4 8" id="KW-0521">NADP</keyword>
<proteinExistence type="inferred from homology"/>
<gene>
    <name evidence="8" type="primary">aroE</name>
    <name evidence="11" type="ordered locus">Mahau_1122</name>
</gene>
<feature type="binding site" evidence="8">
    <location>
        <position position="106"/>
    </location>
    <ligand>
        <name>shikimate</name>
        <dbReference type="ChEBI" id="CHEBI:36208"/>
    </ligand>
</feature>
<evidence type="ECO:0000256" key="4">
    <source>
        <dbReference type="ARBA" id="ARBA00022857"/>
    </source>
</evidence>
<keyword evidence="6 8" id="KW-0057">Aromatic amino acid biosynthesis</keyword>
<feature type="binding site" evidence="8">
    <location>
        <begin position="130"/>
        <end position="134"/>
    </location>
    <ligand>
        <name>NADP(+)</name>
        <dbReference type="ChEBI" id="CHEBI:58349"/>
    </ligand>
</feature>
<evidence type="ECO:0000256" key="6">
    <source>
        <dbReference type="ARBA" id="ARBA00023141"/>
    </source>
</evidence>
<dbReference type="InterPro" id="IPR046346">
    <property type="entry name" value="Aminoacid_DH-like_N_sf"/>
</dbReference>
<dbReference type="PANTHER" id="PTHR21089:SF1">
    <property type="entry name" value="BIFUNCTIONAL 3-DEHYDROQUINATE DEHYDRATASE_SHIKIMATE DEHYDROGENASE, CHLOROPLASTIC"/>
    <property type="match status" value="1"/>
</dbReference>
<comment type="catalytic activity">
    <reaction evidence="7 8">
        <text>shikimate + NADP(+) = 3-dehydroshikimate + NADPH + H(+)</text>
        <dbReference type="Rhea" id="RHEA:17737"/>
        <dbReference type="ChEBI" id="CHEBI:15378"/>
        <dbReference type="ChEBI" id="CHEBI:16630"/>
        <dbReference type="ChEBI" id="CHEBI:36208"/>
        <dbReference type="ChEBI" id="CHEBI:57783"/>
        <dbReference type="ChEBI" id="CHEBI:58349"/>
        <dbReference type="EC" id="1.1.1.25"/>
    </reaction>
</comment>
<dbReference type="Gene3D" id="3.40.50.720">
    <property type="entry name" value="NAD(P)-binding Rossmann-like Domain"/>
    <property type="match status" value="1"/>
</dbReference>
<reference evidence="12" key="1">
    <citation type="submission" date="2010-11" db="EMBL/GenBank/DDBJ databases">
        <title>The complete genome of Mahella australiensis DSM 15567.</title>
        <authorList>
            <consortium name="US DOE Joint Genome Institute (JGI-PGF)"/>
            <person name="Lucas S."/>
            <person name="Copeland A."/>
            <person name="Lapidus A."/>
            <person name="Bruce D."/>
            <person name="Goodwin L."/>
            <person name="Pitluck S."/>
            <person name="Kyrpides N."/>
            <person name="Mavromatis K."/>
            <person name="Pagani I."/>
            <person name="Ivanova N."/>
            <person name="Teshima H."/>
            <person name="Brettin T."/>
            <person name="Detter J.C."/>
            <person name="Han C."/>
            <person name="Tapia R."/>
            <person name="Land M."/>
            <person name="Hauser L."/>
            <person name="Markowitz V."/>
            <person name="Cheng J.-F."/>
            <person name="Hugenholtz P."/>
            <person name="Woyke T."/>
            <person name="Wu D."/>
            <person name="Spring S."/>
            <person name="Pukall R."/>
            <person name="Steenblock K."/>
            <person name="Schneider S."/>
            <person name="Klenk H.-P."/>
            <person name="Eisen J.A."/>
        </authorList>
    </citation>
    <scope>NUCLEOTIDE SEQUENCE [LARGE SCALE GENOMIC DNA]</scope>
    <source>
        <strain evidence="12">DSM 15567 / CIP 107919 / 50-1 BON</strain>
    </source>
</reference>
<organism evidence="11 12">
    <name type="scientific">Mahella australiensis (strain DSM 15567 / CIP 107919 / 50-1 BON)</name>
    <dbReference type="NCBI Taxonomy" id="697281"/>
    <lineage>
        <taxon>Bacteria</taxon>
        <taxon>Bacillati</taxon>
        <taxon>Bacillota</taxon>
        <taxon>Clostridia</taxon>
        <taxon>Thermoanaerobacterales</taxon>
        <taxon>Thermoanaerobacterales Family IV. Incertae Sedis</taxon>
        <taxon>Mahella</taxon>
    </lineage>
</organism>
<evidence type="ECO:0000256" key="8">
    <source>
        <dbReference type="HAMAP-Rule" id="MF_00222"/>
    </source>
</evidence>
<feature type="binding site" evidence="8">
    <location>
        <position position="255"/>
    </location>
    <ligand>
        <name>shikimate</name>
        <dbReference type="ChEBI" id="CHEBI:36208"/>
    </ligand>
</feature>
<dbReference type="KEGG" id="mas:Mahau_1122"/>
<dbReference type="CDD" id="cd01065">
    <property type="entry name" value="NAD_bind_Shikimate_DH"/>
    <property type="match status" value="1"/>
</dbReference>
<feature type="binding site" evidence="8">
    <location>
        <position position="91"/>
    </location>
    <ligand>
        <name>shikimate</name>
        <dbReference type="ChEBI" id="CHEBI:36208"/>
    </ligand>
</feature>
<dbReference type="GO" id="GO:0019632">
    <property type="term" value="P:shikimate metabolic process"/>
    <property type="evidence" value="ECO:0007669"/>
    <property type="project" value="InterPro"/>
</dbReference>
<feature type="binding site" evidence="8">
    <location>
        <position position="225"/>
    </location>
    <ligand>
        <name>NADP(+)</name>
        <dbReference type="ChEBI" id="CHEBI:58349"/>
    </ligand>
</feature>
<evidence type="ECO:0000313" key="11">
    <source>
        <dbReference type="EMBL" id="AEE96319.1"/>
    </source>
</evidence>
<dbReference type="eggNOG" id="COG0169">
    <property type="taxonomic scope" value="Bacteria"/>
</dbReference>